<gene>
    <name evidence="14" type="ORF">C9I47_0867</name>
</gene>
<evidence type="ECO:0000256" key="2">
    <source>
        <dbReference type="ARBA" id="ARBA00011955"/>
    </source>
</evidence>
<dbReference type="SUPFAM" id="SSF143631">
    <property type="entry name" value="ApbE-like"/>
    <property type="match status" value="1"/>
</dbReference>
<organism evidence="14 15">
    <name type="scientific">Marilutibacter maris</name>
    <dbReference type="NCBI Taxonomy" id="1605891"/>
    <lineage>
        <taxon>Bacteria</taxon>
        <taxon>Pseudomonadati</taxon>
        <taxon>Pseudomonadota</taxon>
        <taxon>Gammaproteobacteria</taxon>
        <taxon>Lysobacterales</taxon>
        <taxon>Lysobacteraceae</taxon>
        <taxon>Marilutibacter</taxon>
    </lineage>
</organism>
<keyword evidence="6 11" id="KW-0479">Metal-binding</keyword>
<feature type="binding site" evidence="12">
    <location>
        <position position="312"/>
    </location>
    <ligand>
        <name>Mg(2+)</name>
        <dbReference type="ChEBI" id="CHEBI:18420"/>
    </ligand>
</feature>
<feature type="binding site" evidence="12">
    <location>
        <position position="308"/>
    </location>
    <ligand>
        <name>Mg(2+)</name>
        <dbReference type="ChEBI" id="CHEBI:18420"/>
    </ligand>
</feature>
<keyword evidence="8 11" id="KW-0460">Magnesium</keyword>
<evidence type="ECO:0000256" key="7">
    <source>
        <dbReference type="ARBA" id="ARBA00022827"/>
    </source>
</evidence>
<dbReference type="AlphaFoldDB" id="A0A2U9T7V2"/>
<evidence type="ECO:0000256" key="12">
    <source>
        <dbReference type="PIRSR" id="PIRSR006268-2"/>
    </source>
</evidence>
<keyword evidence="15" id="KW-1185">Reference proteome</keyword>
<dbReference type="EC" id="2.7.1.180" evidence="2 11"/>
<evidence type="ECO:0000256" key="3">
    <source>
        <dbReference type="ARBA" id="ARBA00016337"/>
    </source>
</evidence>
<evidence type="ECO:0000256" key="6">
    <source>
        <dbReference type="ARBA" id="ARBA00022723"/>
    </source>
</evidence>
<evidence type="ECO:0000256" key="13">
    <source>
        <dbReference type="SAM" id="MobiDB-lite"/>
    </source>
</evidence>
<accession>A0A2U9T7V2</accession>
<evidence type="ECO:0000256" key="8">
    <source>
        <dbReference type="ARBA" id="ARBA00022842"/>
    </source>
</evidence>
<evidence type="ECO:0000256" key="4">
    <source>
        <dbReference type="ARBA" id="ARBA00022630"/>
    </source>
</evidence>
<reference evidence="14 15" key="1">
    <citation type="submission" date="2018-05" db="EMBL/GenBank/DDBJ databases">
        <title>The complete genome of Lysobacter maris HZ9B, a marine bacterium antagonistic against terrestrial plant pathogens.</title>
        <authorList>
            <person name="Zhang X.-Q."/>
        </authorList>
    </citation>
    <scope>NUCLEOTIDE SEQUENCE [LARGE SCALE GENOMIC DNA]</scope>
    <source>
        <strain evidence="14 15">HZ9B</strain>
    </source>
</reference>
<protein>
    <recommendedName>
        <fullName evidence="3 11">FAD:protein FMN transferase</fullName>
        <ecNumber evidence="2 11">2.7.1.180</ecNumber>
    </recommendedName>
    <alternativeName>
        <fullName evidence="9 11">Flavin transferase</fullName>
    </alternativeName>
</protein>
<evidence type="ECO:0000313" key="14">
    <source>
        <dbReference type="EMBL" id="AWV06588.1"/>
    </source>
</evidence>
<dbReference type="PANTHER" id="PTHR30040">
    <property type="entry name" value="THIAMINE BIOSYNTHESIS LIPOPROTEIN APBE"/>
    <property type="match status" value="1"/>
</dbReference>
<evidence type="ECO:0000256" key="9">
    <source>
        <dbReference type="ARBA" id="ARBA00031306"/>
    </source>
</evidence>
<comment type="catalytic activity">
    <reaction evidence="10 11">
        <text>L-threonyl-[protein] + FAD = FMN-L-threonyl-[protein] + AMP + H(+)</text>
        <dbReference type="Rhea" id="RHEA:36847"/>
        <dbReference type="Rhea" id="RHEA-COMP:11060"/>
        <dbReference type="Rhea" id="RHEA-COMP:11061"/>
        <dbReference type="ChEBI" id="CHEBI:15378"/>
        <dbReference type="ChEBI" id="CHEBI:30013"/>
        <dbReference type="ChEBI" id="CHEBI:57692"/>
        <dbReference type="ChEBI" id="CHEBI:74257"/>
        <dbReference type="ChEBI" id="CHEBI:456215"/>
        <dbReference type="EC" id="2.7.1.180"/>
    </reaction>
</comment>
<keyword evidence="4 11" id="KW-0285">Flavoprotein</keyword>
<evidence type="ECO:0000256" key="1">
    <source>
        <dbReference type="ARBA" id="ARBA00008282"/>
    </source>
</evidence>
<dbReference type="Proteomes" id="UP000249447">
    <property type="component" value="Chromosome"/>
</dbReference>
<comment type="cofactor">
    <cofactor evidence="12">
        <name>Mg(2+)</name>
        <dbReference type="ChEBI" id="CHEBI:18420"/>
    </cofactor>
    <cofactor evidence="12">
        <name>Mn(2+)</name>
        <dbReference type="ChEBI" id="CHEBI:29035"/>
    </cofactor>
    <text evidence="12">Magnesium. Can also use manganese.</text>
</comment>
<dbReference type="Pfam" id="PF02424">
    <property type="entry name" value="ApbE"/>
    <property type="match status" value="1"/>
</dbReference>
<evidence type="ECO:0000313" key="15">
    <source>
        <dbReference type="Proteomes" id="UP000249447"/>
    </source>
</evidence>
<dbReference type="PANTHER" id="PTHR30040:SF2">
    <property type="entry name" value="FAD:PROTEIN FMN TRANSFERASE"/>
    <property type="match status" value="1"/>
</dbReference>
<evidence type="ECO:0000256" key="5">
    <source>
        <dbReference type="ARBA" id="ARBA00022679"/>
    </source>
</evidence>
<evidence type="ECO:0000256" key="10">
    <source>
        <dbReference type="ARBA" id="ARBA00048540"/>
    </source>
</evidence>
<keyword evidence="7 11" id="KW-0274">FAD</keyword>
<dbReference type="EMBL" id="CP029843">
    <property type="protein sequence ID" value="AWV06588.1"/>
    <property type="molecule type" value="Genomic_DNA"/>
</dbReference>
<sequence length="357" mass="38195">MRPVMPRLDRLLSGLLPGGLLLVLLLLPQIAAAARLHELSGRTMGTTWQVRVVSDAEPARLRAGIQAQLDEVVAQMSTWEDGSDISRFNRADAGSVHGLPAAFFEVLDAALALAADTGGAYDPTVGPLVNLWGFGPDGERSAPPDDAAIAGVMARSGWQRLALDRRTRTVAQPGGLYLDLSSIAKGYGVDRVAGYLDGTGSEAWLVEVGGELRSRGRKPDGLPWRVGIEQPAPDDRRDAPASGDEQPQLSGIVLEPDDLAVATSGDYRHYFETGQGRFSHTIDPRSGRPVTHGLASVTVLHTSCMQADALATALTVLGPDAGYRYAVERGLAVLFFVHDGDGFQRRMTPAFERQLQP</sequence>
<dbReference type="GO" id="GO:0016740">
    <property type="term" value="F:transferase activity"/>
    <property type="evidence" value="ECO:0007669"/>
    <property type="project" value="UniProtKB-UniRule"/>
</dbReference>
<name>A0A2U9T7V2_9GAMM</name>
<keyword evidence="5 11" id="KW-0808">Transferase</keyword>
<feature type="binding site" evidence="12">
    <location>
        <position position="182"/>
    </location>
    <ligand>
        <name>Mg(2+)</name>
        <dbReference type="ChEBI" id="CHEBI:18420"/>
    </ligand>
</feature>
<evidence type="ECO:0000256" key="11">
    <source>
        <dbReference type="PIRNR" id="PIRNR006268"/>
    </source>
</evidence>
<dbReference type="InterPro" id="IPR003374">
    <property type="entry name" value="ApbE-like_sf"/>
</dbReference>
<dbReference type="GO" id="GO:0046872">
    <property type="term" value="F:metal ion binding"/>
    <property type="evidence" value="ECO:0007669"/>
    <property type="project" value="UniProtKB-UniRule"/>
</dbReference>
<dbReference type="KEGG" id="lmb:C9I47_0867"/>
<dbReference type="PIRSF" id="PIRSF006268">
    <property type="entry name" value="ApbE"/>
    <property type="match status" value="1"/>
</dbReference>
<proteinExistence type="inferred from homology"/>
<dbReference type="InterPro" id="IPR024932">
    <property type="entry name" value="ApbE"/>
</dbReference>
<comment type="similarity">
    <text evidence="1 11">Belongs to the ApbE family.</text>
</comment>
<dbReference type="Gene3D" id="3.10.520.10">
    <property type="entry name" value="ApbE-like domains"/>
    <property type="match status" value="1"/>
</dbReference>
<feature type="region of interest" description="Disordered" evidence="13">
    <location>
        <begin position="219"/>
        <end position="250"/>
    </location>
</feature>